<feature type="region of interest" description="Disordered" evidence="15">
    <location>
        <begin position="1104"/>
        <end position="1130"/>
    </location>
</feature>
<feature type="region of interest" description="Disordered" evidence="15">
    <location>
        <begin position="1298"/>
        <end position="1322"/>
    </location>
</feature>
<dbReference type="GO" id="GO:0006369">
    <property type="term" value="P:termination of RNA polymerase II transcription"/>
    <property type="evidence" value="ECO:0007669"/>
    <property type="project" value="InterPro"/>
</dbReference>
<evidence type="ECO:0000256" key="8">
    <source>
        <dbReference type="ARBA" id="ARBA00023054"/>
    </source>
</evidence>
<keyword evidence="4" id="KW-0597">Phosphoprotein</keyword>
<dbReference type="SUPFAM" id="SSF48464">
    <property type="entry name" value="ENTH/VHS domain"/>
    <property type="match status" value="1"/>
</dbReference>
<keyword evidence="9" id="KW-0539">Nucleus</keyword>
<dbReference type="SMART" id="SM00582">
    <property type="entry name" value="RPR"/>
    <property type="match status" value="1"/>
</dbReference>
<evidence type="ECO:0000313" key="18">
    <source>
        <dbReference type="EMBL" id="JAV04033.1"/>
    </source>
</evidence>
<keyword evidence="5" id="KW-0507">mRNA processing</keyword>
<protein>
    <recommendedName>
        <fullName evidence="12">Pre-mRNA cleavage complex 2 protein Pcf11</fullName>
    </recommendedName>
    <alternativeName>
        <fullName evidence="13">Pre-mRNA cleavage complex II protein Pcf11</fullName>
    </alternativeName>
</protein>
<feature type="compositionally biased region" description="Basic and acidic residues" evidence="15">
    <location>
        <begin position="376"/>
        <end position="390"/>
    </location>
</feature>
<dbReference type="InterPro" id="IPR047415">
    <property type="entry name" value="Pcf11_CID"/>
</dbReference>
<dbReference type="GO" id="GO:0003729">
    <property type="term" value="F:mRNA binding"/>
    <property type="evidence" value="ECO:0007669"/>
    <property type="project" value="InterPro"/>
</dbReference>
<evidence type="ECO:0000256" key="11">
    <source>
        <dbReference type="ARBA" id="ARBA00063659"/>
    </source>
</evidence>
<evidence type="ECO:0000259" key="16">
    <source>
        <dbReference type="PROSITE" id="PS50179"/>
    </source>
</evidence>
<dbReference type="Gene3D" id="1.25.40.90">
    <property type="match status" value="1"/>
</dbReference>
<evidence type="ECO:0000256" key="14">
    <source>
        <dbReference type="SAM" id="Coils"/>
    </source>
</evidence>
<dbReference type="InterPro" id="IPR008942">
    <property type="entry name" value="ENTH_VHS"/>
</dbReference>
<dbReference type="InterPro" id="IPR054127">
    <property type="entry name" value="Pcf11_C"/>
</dbReference>
<feature type="region of interest" description="Disordered" evidence="15">
    <location>
        <begin position="1173"/>
        <end position="1200"/>
    </location>
</feature>
<dbReference type="PROSITE" id="PS50179">
    <property type="entry name" value="VHS"/>
    <property type="match status" value="1"/>
</dbReference>
<evidence type="ECO:0000259" key="17">
    <source>
        <dbReference type="PROSITE" id="PS51391"/>
    </source>
</evidence>
<dbReference type="InterPro" id="IPR045154">
    <property type="entry name" value="PCF11-like"/>
</dbReference>
<feature type="region of interest" description="Disordered" evidence="15">
    <location>
        <begin position="1461"/>
        <end position="1504"/>
    </location>
</feature>
<evidence type="ECO:0000256" key="15">
    <source>
        <dbReference type="SAM" id="MobiDB-lite"/>
    </source>
</evidence>
<feature type="compositionally biased region" description="Polar residues" evidence="15">
    <location>
        <begin position="1298"/>
        <end position="1313"/>
    </location>
</feature>
<dbReference type="InterPro" id="IPR002014">
    <property type="entry name" value="VHS_dom"/>
</dbReference>
<dbReference type="Pfam" id="PF21936">
    <property type="entry name" value="Pcf11_C"/>
    <property type="match status" value="1"/>
</dbReference>
<keyword evidence="6" id="KW-0832">Ubl conjugation</keyword>
<dbReference type="FunFam" id="1.25.40.90:FF:000015">
    <property type="entry name" value="Pre-mRNA cleavage complex 2 protein Pcf11"/>
    <property type="match status" value="1"/>
</dbReference>
<evidence type="ECO:0000256" key="7">
    <source>
        <dbReference type="ARBA" id="ARBA00022990"/>
    </source>
</evidence>
<feature type="domain" description="VHS" evidence="16">
    <location>
        <begin position="23"/>
        <end position="112"/>
    </location>
</feature>
<dbReference type="EMBL" id="GFDF01010051">
    <property type="protein sequence ID" value="JAV04033.1"/>
    <property type="molecule type" value="Transcribed_RNA"/>
</dbReference>
<feature type="region of interest" description="Disordered" evidence="15">
    <location>
        <begin position="1383"/>
        <end position="1403"/>
    </location>
</feature>
<dbReference type="GO" id="GO:0005737">
    <property type="term" value="C:cytoplasm"/>
    <property type="evidence" value="ECO:0007669"/>
    <property type="project" value="TreeGrafter"/>
</dbReference>
<dbReference type="GO" id="GO:0005849">
    <property type="term" value="C:mRNA cleavage factor complex"/>
    <property type="evidence" value="ECO:0007669"/>
    <property type="project" value="TreeGrafter"/>
</dbReference>
<feature type="region of interest" description="Disordered" evidence="15">
    <location>
        <begin position="1572"/>
        <end position="1595"/>
    </location>
</feature>
<organism evidence="18">
    <name type="scientific">Nyssomyia neivai</name>
    <dbReference type="NCBI Taxonomy" id="330878"/>
    <lineage>
        <taxon>Eukaryota</taxon>
        <taxon>Metazoa</taxon>
        <taxon>Ecdysozoa</taxon>
        <taxon>Arthropoda</taxon>
        <taxon>Hexapoda</taxon>
        <taxon>Insecta</taxon>
        <taxon>Pterygota</taxon>
        <taxon>Neoptera</taxon>
        <taxon>Endopterygota</taxon>
        <taxon>Diptera</taxon>
        <taxon>Nematocera</taxon>
        <taxon>Psychodoidea</taxon>
        <taxon>Psychodidae</taxon>
        <taxon>Nyssomyia</taxon>
    </lineage>
</organism>
<comment type="function">
    <text evidence="10">Component of pre-mRNA cleavage complex II, which promotes transcription termination by RNA polymerase II.</text>
</comment>
<evidence type="ECO:0000256" key="9">
    <source>
        <dbReference type="ARBA" id="ARBA00023242"/>
    </source>
</evidence>
<evidence type="ECO:0000256" key="4">
    <source>
        <dbReference type="ARBA" id="ARBA00022553"/>
    </source>
</evidence>
<name>A0A1L8DC38_9DIPT</name>
<feature type="domain" description="CID" evidence="17">
    <location>
        <begin position="1"/>
        <end position="128"/>
    </location>
</feature>
<dbReference type="Pfam" id="PF04818">
    <property type="entry name" value="CID"/>
    <property type="match status" value="1"/>
</dbReference>
<dbReference type="InterPro" id="IPR006569">
    <property type="entry name" value="CID_dom"/>
</dbReference>
<feature type="coiled-coil region" evidence="14">
    <location>
        <begin position="165"/>
        <end position="204"/>
    </location>
</feature>
<dbReference type="CDD" id="cd16982">
    <property type="entry name" value="CID_Pcf11"/>
    <property type="match status" value="1"/>
</dbReference>
<proteinExistence type="predicted"/>
<evidence type="ECO:0000256" key="3">
    <source>
        <dbReference type="ARBA" id="ARBA00022499"/>
    </source>
</evidence>
<evidence type="ECO:0000256" key="6">
    <source>
        <dbReference type="ARBA" id="ARBA00022843"/>
    </source>
</evidence>
<dbReference type="PROSITE" id="PS51391">
    <property type="entry name" value="CID"/>
    <property type="match status" value="1"/>
</dbReference>
<comment type="subunit">
    <text evidence="11">Associates with the phosphorylated CTD domain of POLR2A /RNA polymerase II.</text>
</comment>
<dbReference type="GO" id="GO:0043130">
    <property type="term" value="F:ubiquitin binding"/>
    <property type="evidence" value="ECO:0007669"/>
    <property type="project" value="InterPro"/>
</dbReference>
<feature type="region of interest" description="Disordered" evidence="15">
    <location>
        <begin position="558"/>
        <end position="581"/>
    </location>
</feature>
<feature type="compositionally biased region" description="Basic and acidic residues" evidence="15">
    <location>
        <begin position="1187"/>
        <end position="1200"/>
    </location>
</feature>
<dbReference type="GO" id="GO:0000993">
    <property type="term" value="F:RNA polymerase II complex binding"/>
    <property type="evidence" value="ECO:0007669"/>
    <property type="project" value="InterPro"/>
</dbReference>
<feature type="compositionally biased region" description="Low complexity" evidence="15">
    <location>
        <begin position="348"/>
        <end position="374"/>
    </location>
</feature>
<feature type="compositionally biased region" description="Basic and acidic residues" evidence="15">
    <location>
        <begin position="1115"/>
        <end position="1127"/>
    </location>
</feature>
<evidence type="ECO:0000256" key="5">
    <source>
        <dbReference type="ARBA" id="ARBA00022664"/>
    </source>
</evidence>
<feature type="compositionally biased region" description="Polar residues" evidence="15">
    <location>
        <begin position="1478"/>
        <end position="1493"/>
    </location>
</feature>
<dbReference type="GO" id="GO:0031124">
    <property type="term" value="P:mRNA 3'-end processing"/>
    <property type="evidence" value="ECO:0007669"/>
    <property type="project" value="InterPro"/>
</dbReference>
<feature type="region of interest" description="Disordered" evidence="15">
    <location>
        <begin position="289"/>
        <end position="439"/>
    </location>
</feature>
<feature type="region of interest" description="Disordered" evidence="15">
    <location>
        <begin position="517"/>
        <end position="545"/>
    </location>
</feature>
<comment type="subcellular location">
    <subcellularLocation>
        <location evidence="1">Nucleus</location>
    </subcellularLocation>
</comment>
<evidence type="ECO:0000256" key="10">
    <source>
        <dbReference type="ARBA" id="ARBA00057101"/>
    </source>
</evidence>
<reference evidence="18" key="1">
    <citation type="submission" date="2016-12" db="EMBL/GenBank/DDBJ databases">
        <title>An insight into the sialome and mialome of the sand fly, Nyssomyia neivai.</title>
        <authorList>
            <person name="Sebastian V."/>
            <person name="Goulart T.M."/>
            <person name="Oliveira W."/>
            <person name="Calvo E."/>
            <person name="Oliveira L.F."/>
            <person name="Pinto M.C."/>
            <person name="Rosselino A.M."/>
            <person name="Ribeiro J.M."/>
        </authorList>
    </citation>
    <scope>NUCLEOTIDE SEQUENCE</scope>
</reference>
<sequence>MAEIGEEYLSSLADLNVNSKPLINMLTIIAEENMEHAEVIVKAVEQHLAKVNPDVKLPVLYLIDSIVKNVGGQYKALFGQYIVNMFCGVFEKVNEKMREKMFALRQTWNEVFTQQKLYTLDVKINCMDPGWPITAKVKGPAIHLNPNFLKNKTAGDPKLTEMAKLSEMQAQLRDKQRELLELQKHKLELELVATKQRIEEEEKKINIQTASVKMVNQPPIMIPPGMPPHPMRGFMPRPGSFPPRMSHPGPPVSAPMGFGPPMGNKMRVAPVNPALVSSVQLRDPRLVRQMQQQMARQAEVDSSMPPQRRFPADVPGTSRGPKMDPKGMPGKHMGGARKVVTNKENKTNRTYSSSSSKVTPTKTSKTTSPRSSSSDGKVKEKSSSRDRRDSSSSSSSGKTKHKRSYSGDRTKGEKNHVEKSPKKPKDVVEVVEDTSSVSEHPMFRDMKLAPGTRSFLKQSTSQKGISPTPPAPPTISTAETCTTATVCDVDLRIAPIVDVDTQATTEKKGTEVKVSCENDEKKKANDASLPDVDLRQFPSDVAQPDVPQTIENVPKVTESMAKKRANEEQEDENNVASKKSKSDKLDVLFGSQDMDLRTLGAIKAAASTAEALTPPPPPIISHENDTNWTKLKADTPKKQKELKANLAAIRAKLAEATKPKKPPVQITEILETKRKLHSKFTNVSPSGSPKASSAKMDIVIEDTSSQDASDANIKIIVAQAQEQLDTKAIDQEQYNNMMKQMMQLSETHKMMEAQKREAGDDAAARRKLQTQIAMQKSPDTTTPTIESSFATTTAADIRRSERPAVWDTQQTPWMVNQMPPAINPWSNPMGPFGNFVGQQQPNVAEVLQQHVVAQAKPKGNMLTIKIDNVPREIRFYDDIAIAFMNWDHPKEIGFQNGQRRITCDDKYSIVLSFNAANIAWNIDGVTHQIRLGCPTRELYIDNQWYECFFNEPIRVELNGVVRTFKIEGPAPQVRIGSLRTDLVVGKINVIIDAIHFIPIFLDGKEQQFELNGQMHTLQFADFLLTVIINGVPSAVVFGGLPKSYELKGNKHFIRFTALPAGVVPGQFFIRNMLRTVLHEDLVPPTPPSSATSAAAALAAVAAENPTLTQTATTSREAETTPSSKEDEVVVDVPPTKKVVDEEDVEKSTEAPTVSIDALFQKLLASGILSGGSQVAATEKVQRKKSRHEHEHKSTSSKEKAVKPINLTRPETIKTRQSAIVHQLFSGMQCSSCGVRFPPEQTMKYSQHLDWHFRQNRRDRDSARKAHSRKWYYDVTDWIQYEEIEDLEEREKNWFETQQQELSATQEDSNQRGGTDSPIPSCLALPDDSNRICDVCHDPFEQFYNEETEEWHLRPAIRVEERTYHPLCYADYQASLTLNESKVSDVGQDDDVANSATSPTDDDDDVKMIEDDDEAVVVVKQEKVDEEIFSLGLVPNGDGGMIVPGLEGDDDDVIEVAPIEPTITEILDDDEEEKKDTTGGASSPEKSPTKSAQLEESDVEIQEPHIPIQDLDEIEDEPAATDATAEATTAPVEEVAAVKIKEEPKDDGYEDDVFMDVGTSFDPGEEMIIDEETLDEDPKHGKESHNGQEGDKMVSDGDGATETLDVGGDNSIGATKASEAPQMIATIDGNVEMQEAAPAGASMTNKIRINISNSIVVGNKAQSSINTIVSDVREPEQLPENLKAVNVKSKVAESVMRVYPKFANGYETSGLCSIM</sequence>
<feature type="compositionally biased region" description="Basic and acidic residues" evidence="15">
    <location>
        <begin position="1575"/>
        <end position="1594"/>
    </location>
</feature>
<accession>A0A1L8DC38</accession>
<keyword evidence="2" id="KW-0488">Methylation</keyword>
<evidence type="ECO:0000256" key="2">
    <source>
        <dbReference type="ARBA" id="ARBA00022481"/>
    </source>
</evidence>
<dbReference type="GO" id="GO:0035091">
    <property type="term" value="F:phosphatidylinositol binding"/>
    <property type="evidence" value="ECO:0007669"/>
    <property type="project" value="InterPro"/>
</dbReference>
<dbReference type="PANTHER" id="PTHR15921">
    <property type="entry name" value="PRE-MRNA CLEAVAGE COMPLEX II"/>
    <property type="match status" value="1"/>
</dbReference>
<dbReference type="PANTHER" id="PTHR15921:SF3">
    <property type="entry name" value="PRE-MRNA CLEAVAGE COMPLEX 2 PROTEIN PCF11"/>
    <property type="match status" value="1"/>
</dbReference>
<keyword evidence="7" id="KW-0007">Acetylation</keyword>
<keyword evidence="8 14" id="KW-0175">Coiled coil</keyword>
<evidence type="ECO:0000256" key="13">
    <source>
        <dbReference type="ARBA" id="ARBA00083113"/>
    </source>
</evidence>
<feature type="compositionally biased region" description="Basic and acidic residues" evidence="15">
    <location>
        <begin position="405"/>
        <end position="428"/>
    </location>
</feature>
<evidence type="ECO:0000256" key="12">
    <source>
        <dbReference type="ARBA" id="ARBA00068814"/>
    </source>
</evidence>
<keyword evidence="3" id="KW-1017">Isopeptide bond</keyword>
<evidence type="ECO:0000256" key="1">
    <source>
        <dbReference type="ARBA" id="ARBA00004123"/>
    </source>
</evidence>
<feature type="compositionally biased region" description="Polar residues" evidence="15">
    <location>
        <begin position="1105"/>
        <end position="1114"/>
    </location>
</feature>